<evidence type="ECO:0000256" key="5">
    <source>
        <dbReference type="ARBA" id="ARBA00022771"/>
    </source>
</evidence>
<dbReference type="Pfam" id="PF04438">
    <property type="entry name" value="zf-HIT"/>
    <property type="match status" value="1"/>
</dbReference>
<dbReference type="InterPro" id="IPR057721">
    <property type="entry name" value="BCD1_alpha/beta"/>
</dbReference>
<evidence type="ECO:0000256" key="3">
    <source>
        <dbReference type="ARBA" id="ARBA00022553"/>
    </source>
</evidence>
<gene>
    <name evidence="16" type="ORF">VHEMI00207</name>
</gene>
<dbReference type="GO" id="GO:0005634">
    <property type="term" value="C:nucleus"/>
    <property type="evidence" value="ECO:0007669"/>
    <property type="project" value="TreeGrafter"/>
</dbReference>
<evidence type="ECO:0000256" key="7">
    <source>
        <dbReference type="ARBA" id="ARBA00022843"/>
    </source>
</evidence>
<keyword evidence="4" id="KW-0479">Metal-binding</keyword>
<dbReference type="Pfam" id="PF25790">
    <property type="entry name" value="BCD1"/>
    <property type="match status" value="1"/>
</dbReference>
<evidence type="ECO:0000256" key="9">
    <source>
        <dbReference type="ARBA" id="ARBA00049654"/>
    </source>
</evidence>
<dbReference type="PANTHER" id="PTHR13483:SF11">
    <property type="entry name" value="ZINC FINGER HIT DOMAIN-CONTAINING PROTEIN 3"/>
    <property type="match status" value="1"/>
</dbReference>
<protein>
    <recommendedName>
        <fullName evidence="11">Box C/D snoRNA protein 1</fullName>
    </recommendedName>
    <alternativeName>
        <fullName evidence="12">Zinc finger HIT domain-containing protein 6</fullName>
    </alternativeName>
</protein>
<evidence type="ECO:0000256" key="13">
    <source>
        <dbReference type="PROSITE-ProRule" id="PRU00453"/>
    </source>
</evidence>
<dbReference type="STRING" id="1531966.A0A0A1T3T8"/>
<dbReference type="OrthoDB" id="272357at2759"/>
<accession>A0A0A1T3T8</accession>
<feature type="compositionally biased region" description="Basic and acidic residues" evidence="14">
    <location>
        <begin position="340"/>
        <end position="354"/>
    </location>
</feature>
<evidence type="ECO:0000256" key="12">
    <source>
        <dbReference type="ARBA" id="ARBA00077531"/>
    </source>
</evidence>
<dbReference type="PROSITE" id="PS51083">
    <property type="entry name" value="ZF_HIT"/>
    <property type="match status" value="1"/>
</dbReference>
<evidence type="ECO:0000313" key="16">
    <source>
        <dbReference type="EMBL" id="CEJ79999.1"/>
    </source>
</evidence>
<feature type="domain" description="HIT-type" evidence="15">
    <location>
        <begin position="10"/>
        <end position="44"/>
    </location>
</feature>
<dbReference type="GO" id="GO:0000492">
    <property type="term" value="P:box C/D snoRNP assembly"/>
    <property type="evidence" value="ECO:0007669"/>
    <property type="project" value="TreeGrafter"/>
</dbReference>
<proteinExistence type="inferred from homology"/>
<feature type="region of interest" description="Disordered" evidence="14">
    <location>
        <begin position="338"/>
        <end position="422"/>
    </location>
</feature>
<comment type="similarity">
    <text evidence="9">Belongs to the BCD1 family.</text>
</comment>
<keyword evidence="6" id="KW-0862">Zinc</keyword>
<keyword evidence="5 13" id="KW-0863">Zinc-finger</keyword>
<feature type="compositionally biased region" description="Acidic residues" evidence="14">
    <location>
        <begin position="390"/>
        <end position="409"/>
    </location>
</feature>
<evidence type="ECO:0000256" key="2">
    <source>
        <dbReference type="ARBA" id="ARBA00022517"/>
    </source>
</evidence>
<dbReference type="HOGENOM" id="CLU_025524_5_0_1"/>
<comment type="function">
    <text evidence="8">Required for box C/D snoRNAs accumulation involved in snoRNA processing, snoRNA transport to the nucleolus and ribosome biogenesis.</text>
</comment>
<keyword evidence="3" id="KW-0597">Phosphoprotein</keyword>
<keyword evidence="17" id="KW-1185">Reference proteome</keyword>
<name>A0A0A1T3T8_9HYPO</name>
<keyword evidence="1" id="KW-1017">Isopeptide bond</keyword>
<evidence type="ECO:0000259" key="15">
    <source>
        <dbReference type="PROSITE" id="PS51083"/>
    </source>
</evidence>
<dbReference type="InterPro" id="IPR051639">
    <property type="entry name" value="BCD1"/>
</dbReference>
<keyword evidence="7" id="KW-0832">Ubl conjugation</keyword>
<evidence type="ECO:0000256" key="11">
    <source>
        <dbReference type="ARBA" id="ARBA00068630"/>
    </source>
</evidence>
<dbReference type="GO" id="GO:0048254">
    <property type="term" value="P:snoRNA localization"/>
    <property type="evidence" value="ECO:0007669"/>
    <property type="project" value="TreeGrafter"/>
</dbReference>
<feature type="region of interest" description="Disordered" evidence="14">
    <location>
        <begin position="217"/>
        <end position="237"/>
    </location>
</feature>
<dbReference type="GO" id="GO:0000463">
    <property type="term" value="P:maturation of LSU-rRNA from tricistronic rRNA transcript (SSU-rRNA, 5.8S rRNA, LSU-rRNA)"/>
    <property type="evidence" value="ECO:0007669"/>
    <property type="project" value="TreeGrafter"/>
</dbReference>
<comment type="subunit">
    <text evidence="10">Interacts with FBL, SNU13, NOP58, NUFIP1, RUVBL1, RUVBL2 and TAF9. Interacts (via HIT-type zinc finger) with the RUVBL1/RUVBL2 complex in the presence of ADP.</text>
</comment>
<evidence type="ECO:0000313" key="17">
    <source>
        <dbReference type="Proteomes" id="UP000039046"/>
    </source>
</evidence>
<evidence type="ECO:0000256" key="1">
    <source>
        <dbReference type="ARBA" id="ARBA00022499"/>
    </source>
</evidence>
<dbReference type="GO" id="GO:0070761">
    <property type="term" value="C:pre-snoRNP complex"/>
    <property type="evidence" value="ECO:0007669"/>
    <property type="project" value="TreeGrafter"/>
</dbReference>
<evidence type="ECO:0000256" key="14">
    <source>
        <dbReference type="SAM" id="MobiDB-lite"/>
    </source>
</evidence>
<dbReference type="Gene3D" id="3.30.60.190">
    <property type="match status" value="1"/>
</dbReference>
<dbReference type="AlphaFoldDB" id="A0A0A1T3T8"/>
<evidence type="ECO:0000256" key="10">
    <source>
        <dbReference type="ARBA" id="ARBA00061949"/>
    </source>
</evidence>
<sequence>MADPMLTSLCAICHVSTPKYKCPRCNMQTCSLACIKKHKAWAECSGERDATAYIPPSKLRTPAGVDHDYNFLHGIEMSLDRKEKVLVGDKSLVQAQELRPATTQEVRWKTGRDGKKRKVLVTKVFKEPKGRVFERFLSQKLKKYNIGMLCAPTGMSRQKENLTTLNRRTGRINWQVEWLSVSNSDKGFIVRNLAKCMDDTPIYIAYRAMRDADTRLQHRPALKTPKPDGSKSDTYHSSRWYSSPGCMQDPYTGTWTVHDGRGLDMWPEEKRKQFQFYLGRPQNQSGLPTTLTQIDPDDCLRDILANTRVLEFPTIYVLPAGDAIPTGFVIGEKALMPEQGTKRKDGSENKGEFRARKKQKHGNGRGGEDDSGASGDEGISKGGVGLETGEVIDEQSLGEDESGDSDQDSETSSSGSDSEDSE</sequence>
<dbReference type="PANTHER" id="PTHR13483">
    <property type="entry name" value="BOX C_D SNORNA PROTEIN 1-RELATED"/>
    <property type="match status" value="1"/>
</dbReference>
<evidence type="ECO:0000256" key="8">
    <source>
        <dbReference type="ARBA" id="ARBA00049598"/>
    </source>
</evidence>
<dbReference type="InterPro" id="IPR007529">
    <property type="entry name" value="Znf_HIT"/>
</dbReference>
<dbReference type="FunFam" id="3.30.60.190:FF:000001">
    <property type="entry name" value="box C/D snoRNA protein 1"/>
    <property type="match status" value="1"/>
</dbReference>
<evidence type="ECO:0000256" key="6">
    <source>
        <dbReference type="ARBA" id="ARBA00022833"/>
    </source>
</evidence>
<dbReference type="GO" id="GO:0008270">
    <property type="term" value="F:zinc ion binding"/>
    <property type="evidence" value="ECO:0007669"/>
    <property type="project" value="UniProtKB-UniRule"/>
</dbReference>
<organism evidence="16 17">
    <name type="scientific">[Torrubiella] hemipterigena</name>
    <dbReference type="NCBI Taxonomy" id="1531966"/>
    <lineage>
        <taxon>Eukaryota</taxon>
        <taxon>Fungi</taxon>
        <taxon>Dikarya</taxon>
        <taxon>Ascomycota</taxon>
        <taxon>Pezizomycotina</taxon>
        <taxon>Sordariomycetes</taxon>
        <taxon>Hypocreomycetidae</taxon>
        <taxon>Hypocreales</taxon>
        <taxon>Clavicipitaceae</taxon>
        <taxon>Clavicipitaceae incertae sedis</taxon>
        <taxon>'Torrubiella' clade</taxon>
    </lineage>
</organism>
<dbReference type="EMBL" id="CDHN01000001">
    <property type="protein sequence ID" value="CEJ79999.1"/>
    <property type="molecule type" value="Genomic_DNA"/>
</dbReference>
<keyword evidence="2" id="KW-0690">Ribosome biogenesis</keyword>
<dbReference type="Proteomes" id="UP000039046">
    <property type="component" value="Unassembled WGS sequence"/>
</dbReference>
<evidence type="ECO:0000256" key="4">
    <source>
        <dbReference type="ARBA" id="ARBA00022723"/>
    </source>
</evidence>
<dbReference type="CDD" id="cd23023">
    <property type="entry name" value="zf-HIT_BCD1"/>
    <property type="match status" value="1"/>
</dbReference>
<dbReference type="SUPFAM" id="SSF144232">
    <property type="entry name" value="HIT/MYND zinc finger-like"/>
    <property type="match status" value="1"/>
</dbReference>
<reference evidence="16 17" key="1">
    <citation type="journal article" date="2015" name="Genome Announc.">
        <title>Draft Genome Sequence and Gene Annotation of the Entomopathogenic Fungus Verticillium hemipterigenum.</title>
        <authorList>
            <person name="Horn F."/>
            <person name="Habel A."/>
            <person name="Scharf D.H."/>
            <person name="Dworschak J."/>
            <person name="Brakhage A.A."/>
            <person name="Guthke R."/>
            <person name="Hertweck C."/>
            <person name="Linde J."/>
        </authorList>
    </citation>
    <scope>NUCLEOTIDE SEQUENCE [LARGE SCALE GENOMIC DNA]</scope>
</reference>
<feature type="compositionally biased region" description="Basic and acidic residues" evidence="14">
    <location>
        <begin position="225"/>
        <end position="236"/>
    </location>
</feature>